<keyword evidence="3 8" id="KW-0597">Phosphoprotein</keyword>
<name>A0A0K1Q4H6_9BACT</name>
<evidence type="ECO:0000313" key="13">
    <source>
        <dbReference type="Proteomes" id="UP000064967"/>
    </source>
</evidence>
<dbReference type="RefSeq" id="WP_146651605.1">
    <property type="nucleotide sequence ID" value="NZ_CP012333.1"/>
</dbReference>
<evidence type="ECO:0000256" key="6">
    <source>
        <dbReference type="ARBA" id="ARBA00023125"/>
    </source>
</evidence>
<dbReference type="InterPro" id="IPR001789">
    <property type="entry name" value="Sig_transdc_resp-reg_receiver"/>
</dbReference>
<keyword evidence="2" id="KW-0963">Cytoplasm</keyword>
<evidence type="ECO:0000256" key="7">
    <source>
        <dbReference type="ARBA" id="ARBA00023163"/>
    </source>
</evidence>
<dbReference type="GO" id="GO:0000976">
    <property type="term" value="F:transcription cis-regulatory region binding"/>
    <property type="evidence" value="ECO:0007669"/>
    <property type="project" value="TreeGrafter"/>
</dbReference>
<dbReference type="KEGG" id="llu:AKJ09_06953"/>
<dbReference type="SMART" id="SM00448">
    <property type="entry name" value="REC"/>
    <property type="match status" value="1"/>
</dbReference>
<feature type="domain" description="Response regulatory" evidence="10">
    <location>
        <begin position="13"/>
        <end position="126"/>
    </location>
</feature>
<protein>
    <submittedName>
        <fullName evidence="12">Phosphate regulon transcriptional regulatory protein PhoB (SphR)</fullName>
    </submittedName>
</protein>
<keyword evidence="4" id="KW-0902">Two-component regulatory system</keyword>
<dbReference type="Pfam" id="PF00486">
    <property type="entry name" value="Trans_reg_C"/>
    <property type="match status" value="1"/>
</dbReference>
<evidence type="ECO:0000256" key="1">
    <source>
        <dbReference type="ARBA" id="ARBA00004496"/>
    </source>
</evidence>
<dbReference type="InterPro" id="IPR011006">
    <property type="entry name" value="CheY-like_superfamily"/>
</dbReference>
<keyword evidence="13" id="KW-1185">Reference proteome</keyword>
<dbReference type="InterPro" id="IPR016032">
    <property type="entry name" value="Sig_transdc_resp-reg_C-effctor"/>
</dbReference>
<proteinExistence type="predicted"/>
<dbReference type="PANTHER" id="PTHR48111:SF4">
    <property type="entry name" value="DNA-BINDING DUAL TRANSCRIPTIONAL REGULATOR OMPR"/>
    <property type="match status" value="1"/>
</dbReference>
<evidence type="ECO:0000256" key="8">
    <source>
        <dbReference type="PROSITE-ProRule" id="PRU00169"/>
    </source>
</evidence>
<dbReference type="CDD" id="cd00383">
    <property type="entry name" value="trans_reg_C"/>
    <property type="match status" value="1"/>
</dbReference>
<dbReference type="PROSITE" id="PS51755">
    <property type="entry name" value="OMPR_PHOB"/>
    <property type="match status" value="1"/>
</dbReference>
<accession>A0A0K1Q4H6</accession>
<dbReference type="GO" id="GO:0005829">
    <property type="term" value="C:cytosol"/>
    <property type="evidence" value="ECO:0007669"/>
    <property type="project" value="TreeGrafter"/>
</dbReference>
<dbReference type="SMART" id="SM00862">
    <property type="entry name" value="Trans_reg_C"/>
    <property type="match status" value="1"/>
</dbReference>
<dbReference type="EMBL" id="CP012333">
    <property type="protein sequence ID" value="AKV00290.1"/>
    <property type="molecule type" value="Genomic_DNA"/>
</dbReference>
<dbReference type="GO" id="GO:0032993">
    <property type="term" value="C:protein-DNA complex"/>
    <property type="evidence" value="ECO:0007669"/>
    <property type="project" value="TreeGrafter"/>
</dbReference>
<evidence type="ECO:0000256" key="4">
    <source>
        <dbReference type="ARBA" id="ARBA00023012"/>
    </source>
</evidence>
<evidence type="ECO:0000256" key="9">
    <source>
        <dbReference type="PROSITE-ProRule" id="PRU01091"/>
    </source>
</evidence>
<organism evidence="12 13">
    <name type="scientific">Labilithrix luteola</name>
    <dbReference type="NCBI Taxonomy" id="1391654"/>
    <lineage>
        <taxon>Bacteria</taxon>
        <taxon>Pseudomonadati</taxon>
        <taxon>Myxococcota</taxon>
        <taxon>Polyangia</taxon>
        <taxon>Polyangiales</taxon>
        <taxon>Labilitrichaceae</taxon>
        <taxon>Labilithrix</taxon>
    </lineage>
</organism>
<dbReference type="SUPFAM" id="SSF52172">
    <property type="entry name" value="CheY-like"/>
    <property type="match status" value="1"/>
</dbReference>
<evidence type="ECO:0000259" key="10">
    <source>
        <dbReference type="PROSITE" id="PS50110"/>
    </source>
</evidence>
<feature type="domain" description="OmpR/PhoB-type" evidence="11">
    <location>
        <begin position="136"/>
        <end position="235"/>
    </location>
</feature>
<dbReference type="InterPro" id="IPR036388">
    <property type="entry name" value="WH-like_DNA-bd_sf"/>
</dbReference>
<dbReference type="AlphaFoldDB" id="A0A0K1Q4H6"/>
<keyword evidence="5" id="KW-0805">Transcription regulation</keyword>
<gene>
    <name evidence="12" type="ORF">AKJ09_06953</name>
</gene>
<dbReference type="InterPro" id="IPR001867">
    <property type="entry name" value="OmpR/PhoB-type_DNA-bd"/>
</dbReference>
<dbReference type="SUPFAM" id="SSF46894">
    <property type="entry name" value="C-terminal effector domain of the bipartite response regulators"/>
    <property type="match status" value="1"/>
</dbReference>
<dbReference type="OrthoDB" id="9793321at2"/>
<dbReference type="PANTHER" id="PTHR48111">
    <property type="entry name" value="REGULATOR OF RPOS"/>
    <property type="match status" value="1"/>
</dbReference>
<keyword evidence="7" id="KW-0804">Transcription</keyword>
<evidence type="ECO:0000256" key="2">
    <source>
        <dbReference type="ARBA" id="ARBA00022490"/>
    </source>
</evidence>
<dbReference type="Gene3D" id="1.10.10.10">
    <property type="entry name" value="Winged helix-like DNA-binding domain superfamily/Winged helix DNA-binding domain"/>
    <property type="match status" value="1"/>
</dbReference>
<evidence type="ECO:0000313" key="12">
    <source>
        <dbReference type="EMBL" id="AKV00290.1"/>
    </source>
</evidence>
<dbReference type="GO" id="GO:0006355">
    <property type="term" value="P:regulation of DNA-templated transcription"/>
    <property type="evidence" value="ECO:0007669"/>
    <property type="project" value="InterPro"/>
</dbReference>
<feature type="modified residue" description="4-aspartylphosphate" evidence="8">
    <location>
        <position position="62"/>
    </location>
</feature>
<dbReference type="Gene3D" id="3.40.50.2300">
    <property type="match status" value="1"/>
</dbReference>
<dbReference type="Gene3D" id="6.10.250.690">
    <property type="match status" value="1"/>
</dbReference>
<keyword evidence="6 9" id="KW-0238">DNA-binding</keyword>
<dbReference type="FunFam" id="1.10.10.10:FF:000099">
    <property type="entry name" value="Two-component system response regulator TorR"/>
    <property type="match status" value="1"/>
</dbReference>
<sequence length="238" mass="26534">MSSSVAPASPSISVVYIEDDLKLARLTEQYLTSNGVQVSVYSEPRAGIAAGVRERPDVVLLDLMLPEMDGLEVCRQLRAKVATSIIMVTARGQEVDRVLGLETGADDYIAKPFSPRELLARIRAQARRSRGQTRPQEEIVVGPLRIDLATRTVMLDDTEMSLTTYEFELLRVLAERPGRVLSREHLIESVRGSADEAFDRSVDVRISRLRQKLGDNPRHARLLKTIRGVGYTLVPPRT</sequence>
<evidence type="ECO:0000256" key="3">
    <source>
        <dbReference type="ARBA" id="ARBA00022553"/>
    </source>
</evidence>
<dbReference type="PROSITE" id="PS50110">
    <property type="entry name" value="RESPONSE_REGULATORY"/>
    <property type="match status" value="1"/>
</dbReference>
<dbReference type="InterPro" id="IPR039420">
    <property type="entry name" value="WalR-like"/>
</dbReference>
<dbReference type="PATRIC" id="fig|1391654.3.peg.7059"/>
<feature type="DNA-binding region" description="OmpR/PhoB-type" evidence="9">
    <location>
        <begin position="136"/>
        <end position="235"/>
    </location>
</feature>
<dbReference type="STRING" id="1391654.AKJ09_06953"/>
<dbReference type="GO" id="GO:0000156">
    <property type="term" value="F:phosphorelay response regulator activity"/>
    <property type="evidence" value="ECO:0007669"/>
    <property type="project" value="TreeGrafter"/>
</dbReference>
<evidence type="ECO:0000259" key="11">
    <source>
        <dbReference type="PROSITE" id="PS51755"/>
    </source>
</evidence>
<reference evidence="12 13" key="1">
    <citation type="submission" date="2015-08" db="EMBL/GenBank/DDBJ databases">
        <authorList>
            <person name="Babu N.S."/>
            <person name="Beckwith C.J."/>
            <person name="Beseler K.G."/>
            <person name="Brison A."/>
            <person name="Carone J.V."/>
            <person name="Caskin T.P."/>
            <person name="Diamond M."/>
            <person name="Durham M.E."/>
            <person name="Foxe J.M."/>
            <person name="Go M."/>
            <person name="Henderson B.A."/>
            <person name="Jones I.B."/>
            <person name="McGettigan J.A."/>
            <person name="Micheletti S.J."/>
            <person name="Nasrallah M.E."/>
            <person name="Ortiz D."/>
            <person name="Piller C.R."/>
            <person name="Privatt S.R."/>
            <person name="Schneider S.L."/>
            <person name="Sharp S."/>
            <person name="Smith T.C."/>
            <person name="Stanton J.D."/>
            <person name="Ullery H.E."/>
            <person name="Wilson R.J."/>
            <person name="Serrano M.G."/>
            <person name="Buck G."/>
            <person name="Lee V."/>
            <person name="Wang Y."/>
            <person name="Carvalho R."/>
            <person name="Voegtly L."/>
            <person name="Shi R."/>
            <person name="Duckworth R."/>
            <person name="Johnson A."/>
            <person name="Loviza R."/>
            <person name="Walstead R."/>
            <person name="Shah Z."/>
            <person name="Kiflezghi M."/>
            <person name="Wade K."/>
            <person name="Ball S.L."/>
            <person name="Bradley K.W."/>
            <person name="Asai D.J."/>
            <person name="Bowman C.A."/>
            <person name="Russell D.A."/>
            <person name="Pope W.H."/>
            <person name="Jacobs-Sera D."/>
            <person name="Hendrix R.W."/>
            <person name="Hatfull G.F."/>
        </authorList>
    </citation>
    <scope>NUCLEOTIDE SEQUENCE [LARGE SCALE GENOMIC DNA]</scope>
    <source>
        <strain evidence="12 13">DSM 27648</strain>
    </source>
</reference>
<evidence type="ECO:0000256" key="5">
    <source>
        <dbReference type="ARBA" id="ARBA00023015"/>
    </source>
</evidence>
<dbReference type="Proteomes" id="UP000064967">
    <property type="component" value="Chromosome"/>
</dbReference>
<comment type="subcellular location">
    <subcellularLocation>
        <location evidence="1">Cytoplasm</location>
    </subcellularLocation>
</comment>
<dbReference type="Pfam" id="PF00072">
    <property type="entry name" value="Response_reg"/>
    <property type="match status" value="1"/>
</dbReference>